<dbReference type="SMART" id="SM00327">
    <property type="entry name" value="VWA"/>
    <property type="match status" value="1"/>
</dbReference>
<evidence type="ECO:0000313" key="4">
    <source>
        <dbReference type="Proteomes" id="UP000702209"/>
    </source>
</evidence>
<dbReference type="InterPro" id="IPR051324">
    <property type="entry name" value="Stress/Tellurium_Resist"/>
</dbReference>
<dbReference type="PANTHER" id="PTHR32097:SF4">
    <property type="entry name" value="GENERAL STRESS PROTEIN 16U"/>
    <property type="match status" value="1"/>
</dbReference>
<keyword evidence="4" id="KW-1185">Reference proteome</keyword>
<feature type="domain" description="VWFA" evidence="2">
    <location>
        <begin position="227"/>
        <end position="410"/>
    </location>
</feature>
<protein>
    <submittedName>
        <fullName evidence="3">VWA domain-containing protein</fullName>
    </submittedName>
</protein>
<comment type="similarity">
    <text evidence="1">Belongs to the CAPAB/TerDEXZ family.</text>
</comment>
<dbReference type="PANTHER" id="PTHR32097">
    <property type="entry name" value="CAMP-BINDING PROTEIN 1-RELATED"/>
    <property type="match status" value="1"/>
</dbReference>
<dbReference type="RefSeq" id="WP_195130822.1">
    <property type="nucleotide sequence ID" value="NZ_JADLQX010000013.1"/>
</dbReference>
<dbReference type="InterPro" id="IPR002035">
    <property type="entry name" value="VWF_A"/>
</dbReference>
<dbReference type="Proteomes" id="UP000702209">
    <property type="component" value="Unassembled WGS sequence"/>
</dbReference>
<dbReference type="Gene3D" id="2.60.60.30">
    <property type="entry name" value="sav2460 like domains"/>
    <property type="match status" value="1"/>
</dbReference>
<dbReference type="EMBL" id="JADLQX010000013">
    <property type="protein sequence ID" value="MBF6299551.1"/>
    <property type="molecule type" value="Genomic_DNA"/>
</dbReference>
<organism evidence="3 4">
    <name type="scientific">Nocardia amamiensis</name>
    <dbReference type="NCBI Taxonomy" id="404578"/>
    <lineage>
        <taxon>Bacteria</taxon>
        <taxon>Bacillati</taxon>
        <taxon>Actinomycetota</taxon>
        <taxon>Actinomycetes</taxon>
        <taxon>Mycobacteriales</taxon>
        <taxon>Nocardiaceae</taxon>
        <taxon>Nocardia</taxon>
    </lineage>
</organism>
<dbReference type="Pfam" id="PF10138">
    <property type="entry name" value="vWA-TerF-like"/>
    <property type="match status" value="1"/>
</dbReference>
<dbReference type="InterPro" id="IPR003325">
    <property type="entry name" value="TerD"/>
</dbReference>
<gene>
    <name evidence="3" type="ORF">IU459_18675</name>
</gene>
<dbReference type="InterPro" id="IPR036465">
    <property type="entry name" value="vWFA_dom_sf"/>
</dbReference>
<dbReference type="Pfam" id="PF02342">
    <property type="entry name" value="TerD"/>
    <property type="match status" value="1"/>
</dbReference>
<proteinExistence type="inferred from homology"/>
<dbReference type="InterPro" id="IPR019303">
    <property type="entry name" value="vWA_TerF_C"/>
</dbReference>
<evidence type="ECO:0000259" key="2">
    <source>
        <dbReference type="PROSITE" id="PS50234"/>
    </source>
</evidence>
<name>A0ABS0CSF7_9NOCA</name>
<dbReference type="SUPFAM" id="SSF53300">
    <property type="entry name" value="vWA-like"/>
    <property type="match status" value="1"/>
</dbReference>
<evidence type="ECO:0000256" key="1">
    <source>
        <dbReference type="ARBA" id="ARBA00008775"/>
    </source>
</evidence>
<accession>A0ABS0CSF7</accession>
<dbReference type="CDD" id="cd06974">
    <property type="entry name" value="TerD_like"/>
    <property type="match status" value="1"/>
</dbReference>
<comment type="caution">
    <text evidence="3">The sequence shown here is derived from an EMBL/GenBank/DDBJ whole genome shotgun (WGS) entry which is preliminary data.</text>
</comment>
<sequence length="428" mass="45766">MGAALVKGQNGALDAARLLVSVRTEAAVDVSALLVTEVGRVRSDADFVFFNQPSGPGVSLRPGTPAALSVSLAELPEDIAQLRAVLTLDDPGATFGGFPPPVATVADEAGNVLYEYRIEGLASESVVIALELYRRDAAWKVRAVGQGYAGGFAALVTDHGVSVDDEAAAAQDPIAAASPASGAAAMDVFTVPGEAGLSFEKRARLDLRKRAVAKVLVDGDVFGIRARVVLVIDKTGSMNRQYRDQVVHRVVQRMVPVATQLDDDGTLEAYLYALSFAKLPDITVEHGEAWAQTYLHLGGTHGGIDYDRLGGRNDELPIMRDIIDSLRPGGRPTLVLFFTDGGFAKKREIAALMREASLLPAFWQFVGLGRANYGVLRTLDELSERAVDNAGFFALDDIDQVDDAQLYTRLLGEFPDWLRAARAAGILS</sequence>
<reference evidence="3 4" key="1">
    <citation type="submission" date="2020-10" db="EMBL/GenBank/DDBJ databases">
        <title>Identification of Nocardia species via Next-generation sequencing and recognition of intraspecies genetic diversity.</title>
        <authorList>
            <person name="Li P."/>
            <person name="Li P."/>
            <person name="Lu B."/>
        </authorList>
    </citation>
    <scope>NUCLEOTIDE SEQUENCE [LARGE SCALE GENOMIC DNA]</scope>
    <source>
        <strain evidence="3 4">BJ06-0157</strain>
    </source>
</reference>
<dbReference type="PROSITE" id="PS50234">
    <property type="entry name" value="VWFA"/>
    <property type="match status" value="1"/>
</dbReference>
<evidence type="ECO:0000313" key="3">
    <source>
        <dbReference type="EMBL" id="MBF6299551.1"/>
    </source>
</evidence>